<gene>
    <name evidence="1" type="ordered locus">P9215_07071</name>
</gene>
<dbReference type="eggNOG" id="ENOG5030Q4W">
    <property type="taxonomic scope" value="Bacteria"/>
</dbReference>
<name>A8G3Z1_PROM2</name>
<proteinExistence type="predicted"/>
<dbReference type="OrthoDB" id="514092at2"/>
<sequence>MENFWTSNKPIKGLRHFVLVNETKEKGNIIFLMVSVIDSEINLKTTYEELINSGNWFQGWINLPKNQAITEEYVNYKSRNKVGDVNEIFVNEDSVFNILNLT</sequence>
<evidence type="ECO:0008006" key="3">
    <source>
        <dbReference type="Google" id="ProtNLM"/>
    </source>
</evidence>
<dbReference type="Pfam" id="PF09493">
    <property type="entry name" value="DUF2389"/>
    <property type="match status" value="1"/>
</dbReference>
<evidence type="ECO:0000313" key="1">
    <source>
        <dbReference type="EMBL" id="ABV50322.1"/>
    </source>
</evidence>
<reference evidence="1 2" key="1">
    <citation type="journal article" date="2007" name="PLoS Genet.">
        <title>Patterns and implications of gene gain and loss in the evolution of Prochlorococcus.</title>
        <authorList>
            <person name="Kettler G.C."/>
            <person name="Martiny A.C."/>
            <person name="Huang K."/>
            <person name="Zucker J."/>
            <person name="Coleman M.L."/>
            <person name="Rodrigue S."/>
            <person name="Chen F."/>
            <person name="Lapidus A."/>
            <person name="Ferriera S."/>
            <person name="Johnson J."/>
            <person name="Steglich C."/>
            <person name="Church G.M."/>
            <person name="Richardson P."/>
            <person name="Chisholm S.W."/>
        </authorList>
    </citation>
    <scope>NUCLEOTIDE SEQUENCE [LARGE SCALE GENOMIC DNA]</scope>
    <source>
        <strain evidence="1 2">MIT 9215</strain>
    </source>
</reference>
<dbReference type="RefSeq" id="WP_012007440.1">
    <property type="nucleotide sequence ID" value="NC_009840.1"/>
</dbReference>
<dbReference type="EMBL" id="CP000825">
    <property type="protein sequence ID" value="ABV50322.1"/>
    <property type="molecule type" value="Genomic_DNA"/>
</dbReference>
<dbReference type="HOGENOM" id="CLU_2274905_0_0_3"/>
<dbReference type="STRING" id="93060.P9215_07071"/>
<dbReference type="NCBIfam" id="TIGR02450">
    <property type="entry name" value="TIGR02450 family Trp-rich protein"/>
    <property type="match status" value="1"/>
</dbReference>
<dbReference type="AlphaFoldDB" id="A8G3Z1"/>
<protein>
    <recommendedName>
        <fullName evidence="3">TIGR02450 family Trp-rich protein</fullName>
    </recommendedName>
</protein>
<accession>A8G3Z1</accession>
<dbReference type="Proteomes" id="UP000002014">
    <property type="component" value="Chromosome"/>
</dbReference>
<organism evidence="1 2">
    <name type="scientific">Prochlorococcus marinus (strain MIT 9215)</name>
    <dbReference type="NCBI Taxonomy" id="93060"/>
    <lineage>
        <taxon>Bacteria</taxon>
        <taxon>Bacillati</taxon>
        <taxon>Cyanobacteriota</taxon>
        <taxon>Cyanophyceae</taxon>
        <taxon>Synechococcales</taxon>
        <taxon>Prochlorococcaceae</taxon>
        <taxon>Prochlorococcus</taxon>
    </lineage>
</organism>
<dbReference type="InterPro" id="IPR012663">
    <property type="entry name" value="CHP02450_Tryp"/>
</dbReference>
<evidence type="ECO:0000313" key="2">
    <source>
        <dbReference type="Proteomes" id="UP000002014"/>
    </source>
</evidence>
<dbReference type="KEGG" id="pmh:P9215_07071"/>